<evidence type="ECO:0000256" key="9">
    <source>
        <dbReference type="ARBA" id="ARBA00045533"/>
    </source>
</evidence>
<dbReference type="Proteomes" id="UP000000323">
    <property type="component" value="Chromosome 2"/>
</dbReference>
<dbReference type="InterPro" id="IPR019756">
    <property type="entry name" value="Pept_S26A_signal_pept_1_Ser-AS"/>
</dbReference>
<keyword evidence="3 11" id="KW-0812">Transmembrane</keyword>
<keyword evidence="5" id="KW-0256">Endoplasmic reticulum</keyword>
<keyword evidence="6" id="KW-0735">Signal-anchor</keyword>
<evidence type="ECO:0000313" key="13">
    <source>
        <dbReference type="EMBL" id="ACZ42934.1"/>
    </source>
</evidence>
<evidence type="ECO:0000256" key="8">
    <source>
        <dbReference type="ARBA" id="ARBA00023136"/>
    </source>
</evidence>
<dbReference type="InterPro" id="IPR001733">
    <property type="entry name" value="Peptidase_S26B"/>
</dbReference>
<dbReference type="eggNOG" id="COG0681">
    <property type="taxonomic scope" value="Bacteria"/>
</dbReference>
<keyword evidence="8 11" id="KW-0472">Membrane</keyword>
<evidence type="ECO:0000256" key="3">
    <source>
        <dbReference type="ARBA" id="ARBA00022692"/>
    </source>
</evidence>
<evidence type="ECO:0000256" key="11">
    <source>
        <dbReference type="SAM" id="Phobius"/>
    </source>
</evidence>
<evidence type="ECO:0000256" key="1">
    <source>
        <dbReference type="ARBA" id="ARBA00004648"/>
    </source>
</evidence>
<comment type="function">
    <text evidence="9">Catalytic component of the signal peptidase complex (SPC) which catalyzes the cleavage of N-terminal signal sequences from nascent proteins as they are translocated into the lumen of the endoplasmic reticulum. Specifically cleaves N-terminal signal peptides that contain a hydrophobic alpha-helix (h-region) shorter than 18-20 amino acids.</text>
</comment>
<keyword evidence="4" id="KW-0378">Hydrolase</keyword>
<evidence type="ECO:0000313" key="14">
    <source>
        <dbReference type="Proteomes" id="UP000000323"/>
    </source>
</evidence>
<dbReference type="RefSeq" id="WP_012875965.1">
    <property type="nucleotide sequence ID" value="NC_013526.1"/>
</dbReference>
<proteinExistence type="predicted"/>
<evidence type="ECO:0000256" key="7">
    <source>
        <dbReference type="ARBA" id="ARBA00022989"/>
    </source>
</evidence>
<gene>
    <name evidence="13" type="ordered locus">Tter_2030</name>
</gene>
<dbReference type="GO" id="GO:0004252">
    <property type="term" value="F:serine-type endopeptidase activity"/>
    <property type="evidence" value="ECO:0007669"/>
    <property type="project" value="UniProtKB-UniRule"/>
</dbReference>
<organism evidence="13 14">
    <name type="scientific">Thermobaculum terrenum (strain ATCC BAA-798 / CCMEE 7001 / YNP1)</name>
    <dbReference type="NCBI Taxonomy" id="525904"/>
    <lineage>
        <taxon>Bacteria</taxon>
        <taxon>Bacillati</taxon>
        <taxon>Chloroflexota</taxon>
        <taxon>Chloroflexia</taxon>
        <taxon>Candidatus Thermobaculales</taxon>
        <taxon>Candidatus Thermobaculaceae</taxon>
        <taxon>Thermobaculum</taxon>
    </lineage>
</organism>
<dbReference type="Pfam" id="PF00717">
    <property type="entry name" value="Peptidase_S24"/>
    <property type="match status" value="1"/>
</dbReference>
<dbReference type="SUPFAM" id="SSF51306">
    <property type="entry name" value="LexA/Signal peptidase"/>
    <property type="match status" value="1"/>
</dbReference>
<dbReference type="EMBL" id="CP001826">
    <property type="protein sequence ID" value="ACZ42934.1"/>
    <property type="molecule type" value="Genomic_DNA"/>
</dbReference>
<name>D1CGR3_THET1</name>
<feature type="transmembrane region" description="Helical" evidence="11">
    <location>
        <begin position="160"/>
        <end position="181"/>
    </location>
</feature>
<evidence type="ECO:0000259" key="12">
    <source>
        <dbReference type="Pfam" id="PF00717"/>
    </source>
</evidence>
<dbReference type="InterPro" id="IPR036286">
    <property type="entry name" value="LexA/Signal_pep-like_sf"/>
</dbReference>
<comment type="subcellular location">
    <subcellularLocation>
        <location evidence="1">Endoplasmic reticulum membrane</location>
        <topology evidence="1">Single-pass type II membrane protein</topology>
    </subcellularLocation>
</comment>
<sequence length="488" mass="53327">MRKVLLPWQLLLLVVLAWWLLPVQLGGRTAYVIVNGNSMYPTLHRGDLVLVRRAESYSPGQIAAYRYPDVGTVIHRVVGTAGDRLIFKGDHNSWTDGYRPTPAEVIGSYWLKIPKIGGLIGNMRSPLEFAILAMVIGAVSLGPAALGARRSASTATRAMPTVGSGLLVAAALSLLLGALAFTRPTRIEAVQEVPYTQAGRFGYTARANPLVYDGGVITTGQPVFRRLVDTLQLRLAYRFSSPQPHEVGGSYKVLAQVGDDSGWRRSIELVPSTPFRGDGFERSFQLDLRRVQQLLAEAQRLTGVQSEQYTLTILAQIATEGTLDGQQFRAQFAPAMAFQMDSLRLQLLQPTEGEATGKSVQAILRVPALETNYLSLGPLRLPVIAARWLATLLLLGSILGLIALQGWSRRLLEQGEHAVIASRWGHALVDVLEPPRAEGIVPLRDLGSLEALLASAPSARLLHARQGDHHYYYVMVDGQTYLYAAEGR</sequence>
<protein>
    <recommendedName>
        <fullName evidence="10">Signal peptidase I</fullName>
        <ecNumber evidence="10">3.4.21.89</ecNumber>
    </recommendedName>
</protein>
<evidence type="ECO:0000256" key="4">
    <source>
        <dbReference type="ARBA" id="ARBA00022801"/>
    </source>
</evidence>
<dbReference type="PROSITE" id="PS00501">
    <property type="entry name" value="SPASE_I_1"/>
    <property type="match status" value="1"/>
</dbReference>
<feature type="domain" description="Peptidase S24/S26A/S26B/S26C" evidence="12">
    <location>
        <begin position="26"/>
        <end position="83"/>
    </location>
</feature>
<evidence type="ECO:0000256" key="2">
    <source>
        <dbReference type="ARBA" id="ARBA00022670"/>
    </source>
</evidence>
<dbReference type="KEGG" id="ttr:Tter_2030"/>
<dbReference type="GO" id="GO:0006465">
    <property type="term" value="P:signal peptide processing"/>
    <property type="evidence" value="ECO:0007669"/>
    <property type="project" value="UniProtKB-UniRule"/>
</dbReference>
<keyword evidence="14" id="KW-1185">Reference proteome</keyword>
<evidence type="ECO:0000256" key="10">
    <source>
        <dbReference type="NCBIfam" id="TIGR02228"/>
    </source>
</evidence>
<dbReference type="Gene3D" id="2.10.109.10">
    <property type="entry name" value="Umud Fragment, subunit A"/>
    <property type="match status" value="1"/>
</dbReference>
<dbReference type="GO" id="GO:0009003">
    <property type="term" value="F:signal peptidase activity"/>
    <property type="evidence" value="ECO:0007669"/>
    <property type="project" value="UniProtKB-EC"/>
</dbReference>
<feature type="transmembrane region" description="Helical" evidence="11">
    <location>
        <begin position="129"/>
        <end position="148"/>
    </location>
</feature>
<dbReference type="GO" id="GO:0016020">
    <property type="term" value="C:membrane"/>
    <property type="evidence" value="ECO:0007669"/>
    <property type="project" value="UniProtKB-UniRule"/>
</dbReference>
<evidence type="ECO:0000256" key="6">
    <source>
        <dbReference type="ARBA" id="ARBA00022968"/>
    </source>
</evidence>
<dbReference type="AlphaFoldDB" id="D1CGR3"/>
<feature type="transmembrane region" description="Helical" evidence="11">
    <location>
        <begin position="385"/>
        <end position="404"/>
    </location>
</feature>
<dbReference type="HOGENOM" id="CLU_558888_0_0_0"/>
<accession>D1CGR3</accession>
<keyword evidence="2" id="KW-0645">Protease</keyword>
<dbReference type="NCBIfam" id="TIGR02228">
    <property type="entry name" value="sigpep_I_arch"/>
    <property type="match status" value="1"/>
</dbReference>
<evidence type="ECO:0000256" key="5">
    <source>
        <dbReference type="ARBA" id="ARBA00022824"/>
    </source>
</evidence>
<dbReference type="OrthoDB" id="3178064at2"/>
<dbReference type="STRING" id="525904.Tter_2030"/>
<dbReference type="InterPro" id="IPR015927">
    <property type="entry name" value="Peptidase_S24_S26A/B/C"/>
</dbReference>
<dbReference type="EC" id="3.4.21.89" evidence="10"/>
<keyword evidence="7 11" id="KW-1133">Transmembrane helix</keyword>
<reference evidence="14" key="1">
    <citation type="journal article" date="2010" name="Stand. Genomic Sci.">
        <title>Complete genome sequence of 'Thermobaculum terrenum' type strain (YNP1).</title>
        <authorList>
            <person name="Kiss H."/>
            <person name="Cleland D."/>
            <person name="Lapidus A."/>
            <person name="Lucas S."/>
            <person name="Glavina Del Rio T."/>
            <person name="Nolan M."/>
            <person name="Tice H."/>
            <person name="Han C."/>
            <person name="Goodwin L."/>
            <person name="Pitluck S."/>
            <person name="Liolios K."/>
            <person name="Ivanova N."/>
            <person name="Mavromatis K."/>
            <person name="Ovchinnikova G."/>
            <person name="Pati A."/>
            <person name="Chen A."/>
            <person name="Palaniappan K."/>
            <person name="Land M."/>
            <person name="Hauser L."/>
            <person name="Chang Y."/>
            <person name="Jeffries C."/>
            <person name="Lu M."/>
            <person name="Brettin T."/>
            <person name="Detter J."/>
            <person name="Goker M."/>
            <person name="Tindall B."/>
            <person name="Beck B."/>
            <person name="McDermott T."/>
            <person name="Woyke T."/>
            <person name="Bristow J."/>
            <person name="Eisen J."/>
            <person name="Markowitz V."/>
            <person name="Hugenholtz P."/>
            <person name="Kyrpides N."/>
            <person name="Klenk H."/>
            <person name="Cheng J."/>
        </authorList>
    </citation>
    <scope>NUCLEOTIDE SEQUENCE [LARGE SCALE GENOMIC DNA]</scope>
    <source>
        <strain evidence="14">ATCC BAA-798 / YNP1</strain>
    </source>
</reference>
<dbReference type="CDD" id="cd06462">
    <property type="entry name" value="Peptidase_S24_S26"/>
    <property type="match status" value="1"/>
</dbReference>